<evidence type="ECO:0000313" key="3">
    <source>
        <dbReference type="Proteomes" id="UP000295165"/>
    </source>
</evidence>
<dbReference type="EMBL" id="PECC01000028">
    <property type="protein sequence ID" value="TDZ49140.1"/>
    <property type="molecule type" value="Genomic_DNA"/>
</dbReference>
<protein>
    <submittedName>
        <fullName evidence="2">Carboxylic acid reductase</fullName>
        <ecNumber evidence="2">1.2.1.-</ecNumber>
    </submittedName>
</protein>
<name>A0A4R8R2J3_9MYCO</name>
<dbReference type="Gene3D" id="3.40.50.720">
    <property type="entry name" value="NAD(P)-binding Rossmann-like Domain"/>
    <property type="match status" value="1"/>
</dbReference>
<dbReference type="AlphaFoldDB" id="A0A4R8R2J3"/>
<sequence length="85" mass="9060">MSLAPRKSAALVNHVLPYSQLFGPNVVGTAEIIKLALTTTIKPVTYLSTVAVAISVDPKVFDEESDIRIISAVRPIDDGYANGYG</sequence>
<dbReference type="GO" id="GO:0016491">
    <property type="term" value="F:oxidoreductase activity"/>
    <property type="evidence" value="ECO:0007669"/>
    <property type="project" value="UniProtKB-KW"/>
</dbReference>
<dbReference type="InterPro" id="IPR013120">
    <property type="entry name" value="FAR_NAD-bd"/>
</dbReference>
<proteinExistence type="predicted"/>
<reference evidence="2 3" key="1">
    <citation type="journal article" date="2019" name="Sci. Rep.">
        <title>Extended insight into the Mycobacterium chelonae-abscessus complex through whole genome sequencing of Mycobacterium salmoniphilum outbreak and Mycobacterium salmoniphilum-like strains.</title>
        <authorList>
            <person name="Behra P.R.K."/>
            <person name="Das S."/>
            <person name="Pettersson B.M.F."/>
            <person name="Shirreff L."/>
            <person name="DuCote T."/>
            <person name="Jacobsson K.G."/>
            <person name="Ennis D.G."/>
            <person name="Kirsebom L.A."/>
        </authorList>
    </citation>
    <scope>NUCLEOTIDE SEQUENCE [LARGE SCALE GENOMIC DNA]</scope>
    <source>
        <strain evidence="2 3">CCUG 63697</strain>
    </source>
</reference>
<dbReference type="SUPFAM" id="SSF51735">
    <property type="entry name" value="NAD(P)-binding Rossmann-fold domains"/>
    <property type="match status" value="1"/>
</dbReference>
<keyword evidence="3" id="KW-1185">Reference proteome</keyword>
<accession>A0A4R8R2J3</accession>
<keyword evidence="2" id="KW-0560">Oxidoreductase</keyword>
<organism evidence="2 3">
    <name type="scientific">Mycobacteroides franklinii</name>
    <dbReference type="NCBI Taxonomy" id="948102"/>
    <lineage>
        <taxon>Bacteria</taxon>
        <taxon>Bacillati</taxon>
        <taxon>Actinomycetota</taxon>
        <taxon>Actinomycetes</taxon>
        <taxon>Mycobacteriales</taxon>
        <taxon>Mycobacteriaceae</taxon>
        <taxon>Mycobacteroides</taxon>
    </lineage>
</organism>
<evidence type="ECO:0000259" key="1">
    <source>
        <dbReference type="Pfam" id="PF07993"/>
    </source>
</evidence>
<evidence type="ECO:0000313" key="2">
    <source>
        <dbReference type="EMBL" id="TDZ49140.1"/>
    </source>
</evidence>
<comment type="caution">
    <text evidence="2">The sequence shown here is derived from an EMBL/GenBank/DDBJ whole genome shotgun (WGS) entry which is preliminary data.</text>
</comment>
<dbReference type="Proteomes" id="UP000295165">
    <property type="component" value="Unassembled WGS sequence"/>
</dbReference>
<dbReference type="InterPro" id="IPR036291">
    <property type="entry name" value="NAD(P)-bd_dom_sf"/>
</dbReference>
<feature type="domain" description="Thioester reductase (TE)" evidence="1">
    <location>
        <begin position="8"/>
        <end position="84"/>
    </location>
</feature>
<gene>
    <name evidence="2" type="primary">car_5</name>
    <name evidence="2" type="ORF">CCUG63697_03676</name>
</gene>
<dbReference type="Pfam" id="PF07993">
    <property type="entry name" value="NAD_binding_4"/>
    <property type="match status" value="1"/>
</dbReference>
<dbReference type="EC" id="1.2.1.-" evidence="2"/>